<dbReference type="RefSeq" id="WP_129076851.1">
    <property type="nucleotide sequence ID" value="NZ_QOUX01000001.1"/>
</dbReference>
<keyword evidence="1" id="KW-0812">Transmembrane</keyword>
<name>A0A4Q0VYG7_9BACI</name>
<dbReference type="EMBL" id="QOUX01000001">
    <property type="protein sequence ID" value="RXJ04510.1"/>
    <property type="molecule type" value="Genomic_DNA"/>
</dbReference>
<organism evidence="2 3">
    <name type="scientific">Anaerobacillus alkaliphilus</name>
    <dbReference type="NCBI Taxonomy" id="1548597"/>
    <lineage>
        <taxon>Bacteria</taxon>
        <taxon>Bacillati</taxon>
        <taxon>Bacillota</taxon>
        <taxon>Bacilli</taxon>
        <taxon>Bacillales</taxon>
        <taxon>Bacillaceae</taxon>
        <taxon>Anaerobacillus</taxon>
    </lineage>
</organism>
<reference evidence="2 3" key="1">
    <citation type="journal article" date="2019" name="Int. J. Syst. Evol. Microbiol.">
        <title>Anaerobacillus alkaliphilus sp. nov., a novel alkaliphilic and moderately halophilic bacterium.</title>
        <authorList>
            <person name="Borsodi A.K."/>
            <person name="Aszalos J.M."/>
            <person name="Bihari P."/>
            <person name="Nagy I."/>
            <person name="Schumann P."/>
            <person name="Sproer C."/>
            <person name="Kovacs A.L."/>
            <person name="Boka K."/>
            <person name="Dobosy P."/>
            <person name="Ovari M."/>
            <person name="Szili-Kovacs T."/>
            <person name="Toth E."/>
        </authorList>
    </citation>
    <scope>NUCLEOTIDE SEQUENCE [LARGE SCALE GENOMIC DNA]</scope>
    <source>
        <strain evidence="2 3">B16-10</strain>
    </source>
</reference>
<protein>
    <submittedName>
        <fullName evidence="2">Uncharacterized protein</fullName>
    </submittedName>
</protein>
<feature type="transmembrane region" description="Helical" evidence="1">
    <location>
        <begin position="33"/>
        <end position="51"/>
    </location>
</feature>
<keyword evidence="3" id="KW-1185">Reference proteome</keyword>
<evidence type="ECO:0000313" key="2">
    <source>
        <dbReference type="EMBL" id="RXJ04510.1"/>
    </source>
</evidence>
<dbReference type="AlphaFoldDB" id="A0A4Q0VYG7"/>
<evidence type="ECO:0000256" key="1">
    <source>
        <dbReference type="SAM" id="Phobius"/>
    </source>
</evidence>
<sequence length="71" mass="8070">MKYLLIFGLAFVLGLLIINIAGVGVYFLTILPFLIYSILIGVIVWFAISFIKLQRERNEILADIANKLEKL</sequence>
<proteinExistence type="predicted"/>
<keyword evidence="1" id="KW-0472">Membrane</keyword>
<dbReference type="Proteomes" id="UP000290649">
    <property type="component" value="Unassembled WGS sequence"/>
</dbReference>
<keyword evidence="1" id="KW-1133">Transmembrane helix</keyword>
<feature type="transmembrane region" description="Helical" evidence="1">
    <location>
        <begin position="7"/>
        <end position="27"/>
    </location>
</feature>
<accession>A0A4Q0VYG7</accession>
<evidence type="ECO:0000313" key="3">
    <source>
        <dbReference type="Proteomes" id="UP000290649"/>
    </source>
</evidence>
<dbReference type="OrthoDB" id="2928738at2"/>
<comment type="caution">
    <text evidence="2">The sequence shown here is derived from an EMBL/GenBank/DDBJ whole genome shotgun (WGS) entry which is preliminary data.</text>
</comment>
<gene>
    <name evidence="2" type="ORF">DS745_03765</name>
</gene>